<evidence type="ECO:0000313" key="2">
    <source>
        <dbReference type="EMBL" id="GLC23871.1"/>
    </source>
</evidence>
<dbReference type="PANTHER" id="PTHR33169">
    <property type="entry name" value="PADR-FAMILY TRANSCRIPTIONAL REGULATOR"/>
    <property type="match status" value="1"/>
</dbReference>
<dbReference type="InterPro" id="IPR036388">
    <property type="entry name" value="WH-like_DNA-bd_sf"/>
</dbReference>
<dbReference type="RefSeq" id="WP_284348315.1">
    <property type="nucleotide sequence ID" value="NZ_BRXS01000001.1"/>
</dbReference>
<sequence>MPDPRRDLLQGTLELLVLTTLSLEPMHGWGISVRLRQISGEVFDVQQGSLYPALQRMLRRGWVKAEWRVSENNRRARYYRLTPAGERQLAEQRAEWQHSSRAVDRVLRYAFQGG</sequence>
<accession>A0AA37Q7N5</accession>
<dbReference type="Proteomes" id="UP001161325">
    <property type="component" value="Unassembled WGS sequence"/>
</dbReference>
<feature type="domain" description="Transcription regulator PadR N-terminal" evidence="1">
    <location>
        <begin position="17"/>
        <end position="91"/>
    </location>
</feature>
<protein>
    <submittedName>
        <fullName evidence="2">PadR family transcriptional regulator</fullName>
    </submittedName>
</protein>
<dbReference type="EMBL" id="BRXS01000001">
    <property type="protein sequence ID" value="GLC23871.1"/>
    <property type="molecule type" value="Genomic_DNA"/>
</dbReference>
<name>A0AA37Q7N5_9BACT</name>
<dbReference type="InterPro" id="IPR036390">
    <property type="entry name" value="WH_DNA-bd_sf"/>
</dbReference>
<dbReference type="NCBIfam" id="TIGR03433">
    <property type="entry name" value="padR_acidobact"/>
    <property type="match status" value="1"/>
</dbReference>
<dbReference type="Gene3D" id="1.10.10.10">
    <property type="entry name" value="Winged helix-like DNA-binding domain superfamily/Winged helix DNA-binding domain"/>
    <property type="match status" value="1"/>
</dbReference>
<dbReference type="InterPro" id="IPR017799">
    <property type="entry name" value="Tscrpt_reg_PadR_acidobac-type"/>
</dbReference>
<reference evidence="2" key="1">
    <citation type="submission" date="2022-08" db="EMBL/GenBank/DDBJ databases">
        <title>Draft genome sequencing of Roseisolibacter agri AW1220.</title>
        <authorList>
            <person name="Tobiishi Y."/>
            <person name="Tonouchi A."/>
        </authorList>
    </citation>
    <scope>NUCLEOTIDE SEQUENCE</scope>
    <source>
        <strain evidence="2">AW1220</strain>
    </source>
</reference>
<dbReference type="InterPro" id="IPR005149">
    <property type="entry name" value="Tscrpt_reg_PadR_N"/>
</dbReference>
<comment type="caution">
    <text evidence="2">The sequence shown here is derived from an EMBL/GenBank/DDBJ whole genome shotgun (WGS) entry which is preliminary data.</text>
</comment>
<dbReference type="PANTHER" id="PTHR33169:SF14">
    <property type="entry name" value="TRANSCRIPTIONAL REGULATOR RV3488"/>
    <property type="match status" value="1"/>
</dbReference>
<keyword evidence="3" id="KW-1185">Reference proteome</keyword>
<dbReference type="Pfam" id="PF03551">
    <property type="entry name" value="PadR"/>
    <property type="match status" value="1"/>
</dbReference>
<proteinExistence type="predicted"/>
<dbReference type="InterPro" id="IPR052509">
    <property type="entry name" value="Metal_resp_DNA-bind_regulator"/>
</dbReference>
<gene>
    <name evidence="2" type="ORF">rosag_03840</name>
</gene>
<evidence type="ECO:0000313" key="3">
    <source>
        <dbReference type="Proteomes" id="UP001161325"/>
    </source>
</evidence>
<organism evidence="2 3">
    <name type="scientific">Roseisolibacter agri</name>
    <dbReference type="NCBI Taxonomy" id="2014610"/>
    <lineage>
        <taxon>Bacteria</taxon>
        <taxon>Pseudomonadati</taxon>
        <taxon>Gemmatimonadota</taxon>
        <taxon>Gemmatimonadia</taxon>
        <taxon>Gemmatimonadales</taxon>
        <taxon>Gemmatimonadaceae</taxon>
        <taxon>Roseisolibacter</taxon>
    </lineage>
</organism>
<dbReference type="AlphaFoldDB" id="A0AA37Q7N5"/>
<evidence type="ECO:0000259" key="1">
    <source>
        <dbReference type="Pfam" id="PF03551"/>
    </source>
</evidence>
<dbReference type="SUPFAM" id="SSF46785">
    <property type="entry name" value="Winged helix' DNA-binding domain"/>
    <property type="match status" value="1"/>
</dbReference>